<dbReference type="AlphaFoldDB" id="A0A834F8V6"/>
<sequence length="143" mass="15951">MPYPFMDLAVLMLQCLLASLTESKNSRQMREMRQRQGWKRMTYTSKIPSEMRTQAGLRQLSISSPEWESLNGSASAAACCCSPCLSATLPCALANDCTRNGIGIWEWEVGPERARREMRAHTVRSAADGSRSPIIGLFKESCM</sequence>
<protein>
    <recommendedName>
        <fullName evidence="4">Secreted protein</fullName>
    </recommendedName>
</protein>
<name>A0A834F8V6_ORYME</name>
<feature type="signal peptide" evidence="1">
    <location>
        <begin position="1"/>
        <end position="23"/>
    </location>
</feature>
<accession>A0A834F8V6</accession>
<reference evidence="2" key="1">
    <citation type="journal article" name="BMC Genomics">
        <title>Long-read sequencing and de novo genome assembly of marine medaka (Oryzias melastigma).</title>
        <authorList>
            <person name="Liang P."/>
            <person name="Saqib H.S.A."/>
            <person name="Ni X."/>
            <person name="Shen Y."/>
        </authorList>
    </citation>
    <scope>NUCLEOTIDE SEQUENCE</scope>
    <source>
        <strain evidence="2">Bigg-433</strain>
    </source>
</reference>
<feature type="chain" id="PRO_5032546307" description="Secreted protein" evidence="1">
    <location>
        <begin position="24"/>
        <end position="143"/>
    </location>
</feature>
<evidence type="ECO:0000256" key="1">
    <source>
        <dbReference type="SAM" id="SignalP"/>
    </source>
</evidence>
<dbReference type="EMBL" id="WKFB01000255">
    <property type="protein sequence ID" value="KAF6729395.1"/>
    <property type="molecule type" value="Genomic_DNA"/>
</dbReference>
<evidence type="ECO:0000313" key="2">
    <source>
        <dbReference type="EMBL" id="KAF6729395.1"/>
    </source>
</evidence>
<evidence type="ECO:0008006" key="4">
    <source>
        <dbReference type="Google" id="ProtNLM"/>
    </source>
</evidence>
<evidence type="ECO:0000313" key="3">
    <source>
        <dbReference type="Proteomes" id="UP000646548"/>
    </source>
</evidence>
<proteinExistence type="predicted"/>
<dbReference type="Proteomes" id="UP000646548">
    <property type="component" value="Unassembled WGS sequence"/>
</dbReference>
<gene>
    <name evidence="2" type="ORF">FQA47_023018</name>
</gene>
<keyword evidence="1" id="KW-0732">Signal</keyword>
<organism evidence="2 3">
    <name type="scientific">Oryzias melastigma</name>
    <name type="common">Marine medaka</name>
    <dbReference type="NCBI Taxonomy" id="30732"/>
    <lineage>
        <taxon>Eukaryota</taxon>
        <taxon>Metazoa</taxon>
        <taxon>Chordata</taxon>
        <taxon>Craniata</taxon>
        <taxon>Vertebrata</taxon>
        <taxon>Euteleostomi</taxon>
        <taxon>Actinopterygii</taxon>
        <taxon>Neopterygii</taxon>
        <taxon>Teleostei</taxon>
        <taxon>Neoteleostei</taxon>
        <taxon>Acanthomorphata</taxon>
        <taxon>Ovalentaria</taxon>
        <taxon>Atherinomorphae</taxon>
        <taxon>Beloniformes</taxon>
        <taxon>Adrianichthyidae</taxon>
        <taxon>Oryziinae</taxon>
        <taxon>Oryzias</taxon>
    </lineage>
</organism>
<comment type="caution">
    <text evidence="2">The sequence shown here is derived from an EMBL/GenBank/DDBJ whole genome shotgun (WGS) entry which is preliminary data.</text>
</comment>